<keyword evidence="2" id="KW-1185">Reference proteome</keyword>
<dbReference type="KEGG" id="tsph:KIH39_18520"/>
<proteinExistence type="predicted"/>
<reference evidence="1" key="1">
    <citation type="submission" date="2021-05" db="EMBL/GenBank/DDBJ databases">
        <title>Complete genome sequence of the cellulolytic planctomycete Telmatocola sphagniphila SP2T and characterization of the first cellulase from planctomycetes.</title>
        <authorList>
            <person name="Rakitin A.L."/>
            <person name="Beletsky A.V."/>
            <person name="Naumoff D.G."/>
            <person name="Kulichevskaya I.S."/>
            <person name="Mardanov A.V."/>
            <person name="Ravin N.V."/>
            <person name="Dedysh S.N."/>
        </authorList>
    </citation>
    <scope>NUCLEOTIDE SEQUENCE</scope>
    <source>
        <strain evidence="1">SP2T</strain>
    </source>
</reference>
<accession>A0A8E6EU56</accession>
<organism evidence="1 2">
    <name type="scientific">Telmatocola sphagniphila</name>
    <dbReference type="NCBI Taxonomy" id="1123043"/>
    <lineage>
        <taxon>Bacteria</taxon>
        <taxon>Pseudomonadati</taxon>
        <taxon>Planctomycetota</taxon>
        <taxon>Planctomycetia</taxon>
        <taxon>Gemmatales</taxon>
        <taxon>Gemmataceae</taxon>
    </lineage>
</organism>
<dbReference type="Proteomes" id="UP000676194">
    <property type="component" value="Chromosome"/>
</dbReference>
<dbReference type="RefSeq" id="WP_213494714.1">
    <property type="nucleotide sequence ID" value="NZ_CP074694.1"/>
</dbReference>
<dbReference type="EMBL" id="CP074694">
    <property type="protein sequence ID" value="QVL30832.1"/>
    <property type="molecule type" value="Genomic_DNA"/>
</dbReference>
<protein>
    <submittedName>
        <fullName evidence="1">Uncharacterized protein</fullName>
    </submittedName>
</protein>
<evidence type="ECO:0000313" key="2">
    <source>
        <dbReference type="Proteomes" id="UP000676194"/>
    </source>
</evidence>
<name>A0A8E6EU56_9BACT</name>
<evidence type="ECO:0000313" key="1">
    <source>
        <dbReference type="EMBL" id="QVL30832.1"/>
    </source>
</evidence>
<dbReference type="AlphaFoldDB" id="A0A8E6EU56"/>
<gene>
    <name evidence="1" type="ORF">KIH39_18520</name>
</gene>
<sequence length="67" mass="7795">MVRLFMDMHINRGRRKILPQRLGESLLGRKGVDVPFKAVGVKVIFDSKDLLIHSNPLLVRLKKQFLR</sequence>